<sequence length="315" mass="37364">MKHFIHFLYHHASAYKTKKSIFNIIIGKKTHQTFFDAVSLNVLSLFGSVPTLTPEQFEKVIRCDDVPQPILTDNHVHFQTLVKTFETLQLLVQTYSYIKHDTRAFLPITSNTDIHHKVRHLYHDIVHHDQTEAFENELFKLFETLHSTDDTPKYAHYLLTGYDEPMYTRQQICAIESIDMDDLFVALYQEYLMIYRILKQSSSFPILSQCIMSMDVSERVYKTYHLLQDTHAIPWIAKQQQVKETTVEDHILDLFMKEKLTNYADFFKSPYQPFVTYYHAHPYQRLKVYKERFEALSYFEIKLAIIGYTKGELHA</sequence>
<organism evidence="2 3">
    <name type="scientific">Staphylococcus lutrae</name>
    <dbReference type="NCBI Taxonomy" id="155085"/>
    <lineage>
        <taxon>Bacteria</taxon>
        <taxon>Bacillati</taxon>
        <taxon>Bacillota</taxon>
        <taxon>Bacilli</taxon>
        <taxon>Bacillales</taxon>
        <taxon>Staphylococcaceae</taxon>
        <taxon>Staphylococcus</taxon>
    </lineage>
</organism>
<accession>A0AAC9RVX9</accession>
<proteinExistence type="predicted"/>
<protein>
    <recommendedName>
        <fullName evidence="1">Helicase Helix-turn-helix domain-containing protein</fullName>
    </recommendedName>
</protein>
<evidence type="ECO:0000313" key="3">
    <source>
        <dbReference type="Proteomes" id="UP000242864"/>
    </source>
</evidence>
<name>A0AAC9RVX9_9STAP</name>
<keyword evidence="3" id="KW-1185">Reference proteome</keyword>
<gene>
    <name evidence="2" type="ORF">B5P37_11485</name>
</gene>
<evidence type="ECO:0000259" key="1">
    <source>
        <dbReference type="Pfam" id="PF14493"/>
    </source>
</evidence>
<dbReference type="Pfam" id="PF14493">
    <property type="entry name" value="HTH_40"/>
    <property type="match status" value="1"/>
</dbReference>
<feature type="domain" description="Helicase Helix-turn-helix" evidence="1">
    <location>
        <begin position="221"/>
        <end position="305"/>
    </location>
</feature>
<dbReference type="Proteomes" id="UP000242864">
    <property type="component" value="Chromosome"/>
</dbReference>
<dbReference type="EMBL" id="CP020773">
    <property type="protein sequence ID" value="ARJ51895.1"/>
    <property type="molecule type" value="Genomic_DNA"/>
</dbReference>
<dbReference type="AlphaFoldDB" id="A0AAC9RVX9"/>
<dbReference type="KEGG" id="slz:B5P37_11485"/>
<reference evidence="2 3" key="1">
    <citation type="submission" date="2017-04" db="EMBL/GenBank/DDBJ databases">
        <authorList>
            <person name="Veseli I.A."/>
            <person name="Tang C."/>
            <person name="Pombert J.-F."/>
        </authorList>
    </citation>
    <scope>NUCLEOTIDE SEQUENCE [LARGE SCALE GENOMIC DNA]</scope>
    <source>
        <strain evidence="2 3">ATCC 700373</strain>
    </source>
</reference>
<dbReference type="InterPro" id="IPR029491">
    <property type="entry name" value="Helicase_HTH"/>
</dbReference>
<dbReference type="RefSeq" id="WP_085238339.1">
    <property type="nucleotide sequence ID" value="NZ_CP020773.1"/>
</dbReference>
<evidence type="ECO:0000313" key="2">
    <source>
        <dbReference type="EMBL" id="ARJ51895.1"/>
    </source>
</evidence>